<sequence length="181" mass="20492">MEPPIEIQYKLHNFRRFKMKYKKNQYSESFSICTLIIAGAFLYWGISSFIPWGVWSWWGFISTGIGISILVTQILAITNRSKLRNVVLSEFQENPEATIEDVQKGTGISRRDIQSIILDLKASGRFRGKFSSQTGQIKYMPPPINQDTKEPSEAKGKYCANCGTPITKESAQFCAYCGAKI</sequence>
<evidence type="ECO:0000259" key="2">
    <source>
        <dbReference type="Pfam" id="PF13240"/>
    </source>
</evidence>
<reference evidence="3" key="1">
    <citation type="journal article" date="2015" name="Nature">
        <title>Complex archaea that bridge the gap between prokaryotes and eukaryotes.</title>
        <authorList>
            <person name="Spang A."/>
            <person name="Saw J.H."/>
            <person name="Jorgensen S.L."/>
            <person name="Zaremba-Niedzwiedzka K."/>
            <person name="Martijn J."/>
            <person name="Lind A.E."/>
            <person name="van Eijk R."/>
            <person name="Schleper C."/>
            <person name="Guy L."/>
            <person name="Ettema T.J."/>
        </authorList>
    </citation>
    <scope>NUCLEOTIDE SEQUENCE</scope>
</reference>
<evidence type="ECO:0000313" key="3">
    <source>
        <dbReference type="EMBL" id="KKN19755.1"/>
    </source>
</evidence>
<name>A0A0F9NJQ2_9ZZZZ</name>
<dbReference type="AlphaFoldDB" id="A0A0F9NJQ2"/>
<keyword evidence="1" id="KW-1133">Transmembrane helix</keyword>
<feature type="transmembrane region" description="Helical" evidence="1">
    <location>
        <begin position="57"/>
        <end position="77"/>
    </location>
</feature>
<feature type="transmembrane region" description="Helical" evidence="1">
    <location>
        <begin position="26"/>
        <end position="45"/>
    </location>
</feature>
<gene>
    <name evidence="3" type="ORF">LCGC14_0942430</name>
</gene>
<organism evidence="3">
    <name type="scientific">marine sediment metagenome</name>
    <dbReference type="NCBI Taxonomy" id="412755"/>
    <lineage>
        <taxon>unclassified sequences</taxon>
        <taxon>metagenomes</taxon>
        <taxon>ecological metagenomes</taxon>
    </lineage>
</organism>
<proteinExistence type="predicted"/>
<accession>A0A0F9NJQ2</accession>
<feature type="domain" description="Zinc-ribbon" evidence="2">
    <location>
        <begin position="158"/>
        <end position="181"/>
    </location>
</feature>
<keyword evidence="1" id="KW-0472">Membrane</keyword>
<dbReference type="Pfam" id="PF13240">
    <property type="entry name" value="Zn_Ribbon_1"/>
    <property type="match status" value="1"/>
</dbReference>
<dbReference type="EMBL" id="LAZR01003303">
    <property type="protein sequence ID" value="KKN19755.1"/>
    <property type="molecule type" value="Genomic_DNA"/>
</dbReference>
<dbReference type="InterPro" id="IPR026870">
    <property type="entry name" value="Zinc_ribbon_dom"/>
</dbReference>
<comment type="caution">
    <text evidence="3">The sequence shown here is derived from an EMBL/GenBank/DDBJ whole genome shotgun (WGS) entry which is preliminary data.</text>
</comment>
<keyword evidence="1" id="KW-0812">Transmembrane</keyword>
<evidence type="ECO:0000256" key="1">
    <source>
        <dbReference type="SAM" id="Phobius"/>
    </source>
</evidence>
<protein>
    <recommendedName>
        <fullName evidence="2">Zinc-ribbon domain-containing protein</fullName>
    </recommendedName>
</protein>